<gene>
    <name evidence="3" type="ORF">NQT62_08415</name>
</gene>
<feature type="compositionally biased region" description="Basic and acidic residues" evidence="1">
    <location>
        <begin position="140"/>
        <end position="175"/>
    </location>
</feature>
<feature type="region of interest" description="Disordered" evidence="1">
    <location>
        <begin position="140"/>
        <end position="188"/>
    </location>
</feature>
<dbReference type="Proteomes" id="UP001204142">
    <property type="component" value="Unassembled WGS sequence"/>
</dbReference>
<dbReference type="RefSeq" id="WP_256764229.1">
    <property type="nucleotide sequence ID" value="NZ_JANIGO010000002.1"/>
</dbReference>
<accession>A0ABT1WHV8</accession>
<evidence type="ECO:0000313" key="4">
    <source>
        <dbReference type="Proteomes" id="UP001204142"/>
    </source>
</evidence>
<protein>
    <recommendedName>
        <fullName evidence="5">DUF3300 domain-containing protein</fullName>
    </recommendedName>
</protein>
<evidence type="ECO:0000256" key="1">
    <source>
        <dbReference type="SAM" id="MobiDB-lite"/>
    </source>
</evidence>
<reference evidence="3 4" key="1">
    <citation type="submission" date="2022-07" db="EMBL/GenBank/DDBJ databases">
        <authorList>
            <person name="Xamxidin M."/>
            <person name="Wu M."/>
        </authorList>
    </citation>
    <scope>NUCLEOTIDE SEQUENCE [LARGE SCALE GENOMIC DNA]</scope>
    <source>
        <strain evidence="3 4">NBRC 111650</strain>
    </source>
</reference>
<feature type="signal peptide" evidence="2">
    <location>
        <begin position="1"/>
        <end position="26"/>
    </location>
</feature>
<dbReference type="EMBL" id="JANIGO010000002">
    <property type="protein sequence ID" value="MCQ8896453.1"/>
    <property type="molecule type" value="Genomic_DNA"/>
</dbReference>
<sequence>MKLRIVKWFFAAALGAAGFAVVPAQAGDLGISIGIDGIVAPGVYGRVNITNQRYPELVYAQPLIIAQPVGYVQPLYLHVPPGHLKHWDKHCYRYGACGRPVYFVRSHDYDGWNNGYINNRWVYREPVRYERREAYRDGYRDGRRDDRRDDRWDGRHDWDDRRGGGWKEDKHEGRGHGRGHGRGGRDDD</sequence>
<organism evidence="3 4">
    <name type="scientific">Limnobacter humi</name>
    <dbReference type="NCBI Taxonomy" id="1778671"/>
    <lineage>
        <taxon>Bacteria</taxon>
        <taxon>Pseudomonadati</taxon>
        <taxon>Pseudomonadota</taxon>
        <taxon>Betaproteobacteria</taxon>
        <taxon>Burkholderiales</taxon>
        <taxon>Burkholderiaceae</taxon>
        <taxon>Limnobacter</taxon>
    </lineage>
</organism>
<evidence type="ECO:0000256" key="2">
    <source>
        <dbReference type="SAM" id="SignalP"/>
    </source>
</evidence>
<proteinExistence type="predicted"/>
<evidence type="ECO:0000313" key="3">
    <source>
        <dbReference type="EMBL" id="MCQ8896453.1"/>
    </source>
</evidence>
<name>A0ABT1WHV8_9BURK</name>
<evidence type="ECO:0008006" key="5">
    <source>
        <dbReference type="Google" id="ProtNLM"/>
    </source>
</evidence>
<feature type="chain" id="PRO_5046703008" description="DUF3300 domain-containing protein" evidence="2">
    <location>
        <begin position="27"/>
        <end position="188"/>
    </location>
</feature>
<comment type="caution">
    <text evidence="3">The sequence shown here is derived from an EMBL/GenBank/DDBJ whole genome shotgun (WGS) entry which is preliminary data.</text>
</comment>
<keyword evidence="4" id="KW-1185">Reference proteome</keyword>
<keyword evidence="2" id="KW-0732">Signal</keyword>